<sequence>MENDLELPVTTIPLFFPDHLNPTTPKITRNRVQQTCIAWRKFITARQFISETQKKCKTSRSAWRSRAFRQAVPRPGTQITYNYMHRLTPMNSLPGGF</sequence>
<gene>
    <name evidence="1" type="ORF">DEO72_LG4g54</name>
</gene>
<accession>A0A4D6LLG5</accession>
<keyword evidence="2" id="KW-1185">Reference proteome</keyword>
<name>A0A4D6LLG5_VIGUN</name>
<protein>
    <submittedName>
        <fullName evidence="1">Uncharacterized protein</fullName>
    </submittedName>
</protein>
<organism evidence="1 2">
    <name type="scientific">Vigna unguiculata</name>
    <name type="common">Cowpea</name>
    <dbReference type="NCBI Taxonomy" id="3917"/>
    <lineage>
        <taxon>Eukaryota</taxon>
        <taxon>Viridiplantae</taxon>
        <taxon>Streptophyta</taxon>
        <taxon>Embryophyta</taxon>
        <taxon>Tracheophyta</taxon>
        <taxon>Spermatophyta</taxon>
        <taxon>Magnoliopsida</taxon>
        <taxon>eudicotyledons</taxon>
        <taxon>Gunneridae</taxon>
        <taxon>Pentapetalae</taxon>
        <taxon>rosids</taxon>
        <taxon>fabids</taxon>
        <taxon>Fabales</taxon>
        <taxon>Fabaceae</taxon>
        <taxon>Papilionoideae</taxon>
        <taxon>50 kb inversion clade</taxon>
        <taxon>NPAAA clade</taxon>
        <taxon>indigoferoid/millettioid clade</taxon>
        <taxon>Phaseoleae</taxon>
        <taxon>Vigna</taxon>
    </lineage>
</organism>
<proteinExistence type="predicted"/>
<evidence type="ECO:0000313" key="1">
    <source>
        <dbReference type="EMBL" id="QCD89116.1"/>
    </source>
</evidence>
<reference evidence="1 2" key="1">
    <citation type="submission" date="2019-04" db="EMBL/GenBank/DDBJ databases">
        <title>An improved genome assembly and genetic linkage map for asparagus bean, Vigna unguiculata ssp. sesquipedialis.</title>
        <authorList>
            <person name="Xia Q."/>
            <person name="Zhang R."/>
            <person name="Dong Y."/>
        </authorList>
    </citation>
    <scope>NUCLEOTIDE SEQUENCE [LARGE SCALE GENOMIC DNA]</scope>
    <source>
        <tissue evidence="1">Leaf</tissue>
    </source>
</reference>
<dbReference type="Proteomes" id="UP000501690">
    <property type="component" value="Linkage Group LG4"/>
</dbReference>
<evidence type="ECO:0000313" key="2">
    <source>
        <dbReference type="Proteomes" id="UP000501690"/>
    </source>
</evidence>
<dbReference type="AlphaFoldDB" id="A0A4D6LLG5"/>
<dbReference type="EMBL" id="CP039348">
    <property type="protein sequence ID" value="QCD89116.1"/>
    <property type="molecule type" value="Genomic_DNA"/>
</dbReference>